<feature type="compositionally biased region" description="Polar residues" evidence="1">
    <location>
        <begin position="400"/>
        <end position="416"/>
    </location>
</feature>
<comment type="caution">
    <text evidence="3">The sequence shown here is derived from an EMBL/GenBank/DDBJ whole genome shotgun (WGS) entry which is preliminary data.</text>
</comment>
<dbReference type="InterPro" id="IPR058874">
    <property type="entry name" value="WHD_plant"/>
</dbReference>
<accession>A0ABD3S0P8</accession>
<reference evidence="3 4" key="1">
    <citation type="submission" date="2024-12" db="EMBL/GenBank/DDBJ databases">
        <title>The unique morphological basis and parallel evolutionary history of personate flowers in Penstemon.</title>
        <authorList>
            <person name="Depatie T.H."/>
            <person name="Wessinger C.A."/>
        </authorList>
    </citation>
    <scope>NUCLEOTIDE SEQUENCE [LARGE SCALE GENOMIC DNA]</scope>
    <source>
        <strain evidence="3">WTNN_2</strain>
        <tissue evidence="3">Leaf</tissue>
    </source>
</reference>
<dbReference type="PANTHER" id="PTHR32472">
    <property type="entry name" value="DNA REPAIR PROTEIN RADA"/>
    <property type="match status" value="1"/>
</dbReference>
<feature type="compositionally biased region" description="Basic residues" evidence="1">
    <location>
        <begin position="417"/>
        <end position="427"/>
    </location>
</feature>
<dbReference type="InterPro" id="IPR003593">
    <property type="entry name" value="AAA+_ATPase"/>
</dbReference>
<dbReference type="InterPro" id="IPR027417">
    <property type="entry name" value="P-loop_NTPase"/>
</dbReference>
<protein>
    <recommendedName>
        <fullName evidence="2">TIR domain-containing protein</fullName>
    </recommendedName>
</protein>
<evidence type="ECO:0000256" key="1">
    <source>
        <dbReference type="SAM" id="MobiDB-lite"/>
    </source>
</evidence>
<dbReference type="Gene3D" id="3.40.50.300">
    <property type="entry name" value="P-loop containing nucleotide triphosphate hydrolases"/>
    <property type="match status" value="1"/>
</dbReference>
<dbReference type="Pfam" id="PF25895">
    <property type="entry name" value="WHD_plant_disease"/>
    <property type="match status" value="1"/>
</dbReference>
<dbReference type="SUPFAM" id="SSF52540">
    <property type="entry name" value="P-loop containing nucleoside triphosphate hydrolases"/>
    <property type="match status" value="1"/>
</dbReference>
<keyword evidence="4" id="KW-1185">Reference proteome</keyword>
<dbReference type="Proteomes" id="UP001634393">
    <property type="component" value="Unassembled WGS sequence"/>
</dbReference>
<dbReference type="PANTHER" id="PTHR32472:SF11">
    <property type="entry name" value="DISEASE RESISTANCE PROTEIN (TIR-NBS CLASS)"/>
    <property type="match status" value="1"/>
</dbReference>
<dbReference type="EMBL" id="JBJXBP010000007">
    <property type="protein sequence ID" value="KAL3818043.1"/>
    <property type="molecule type" value="Genomic_DNA"/>
</dbReference>
<proteinExistence type="predicted"/>
<name>A0ABD3S0P8_9LAMI</name>
<dbReference type="InterPro" id="IPR000157">
    <property type="entry name" value="TIR_dom"/>
</dbReference>
<dbReference type="FunFam" id="3.40.50.300:FF:000908">
    <property type="entry name" value="p-loop containing nucleoside triphosphate hydrolase superfamily protein"/>
    <property type="match status" value="1"/>
</dbReference>
<dbReference type="SMART" id="SM00382">
    <property type="entry name" value="AAA"/>
    <property type="match status" value="1"/>
</dbReference>
<gene>
    <name evidence="3" type="ORF">ACJIZ3_003948</name>
</gene>
<dbReference type="InterPro" id="IPR035897">
    <property type="entry name" value="Toll_tir_struct_dom_sf"/>
</dbReference>
<sequence>MVEMDFREEESSRCTTLPNTTLRNLSSSSSAFYSANQSPFLSPKSGTGRLSTHIENLESEYLTNTRFVPINVNDPSKFENASSSTGKSHSPLSSYNMGHKSEKIGKLLDLSVPAPSFSSNRLRSCDVYIGFHGRKPLLLRFTNWLRAELEVQGLSCFVTDRAKCRNSRKHNIVEKAMDGCTFGVVILTKKSFRNPYTIEEMRFFSSKKNLVPIYFDLGPDDCLVRDITERRGEIWEKYGGELWLHYGGLEKEWKEAVSALSRVDEWKLEARDGKWRDCILQAVTLLALRLGRRSVVDRITKWREKVEKEEFLYPRNDNFVGRKKELSELEFMLLGDVCGDAEKDYFELKARPRRKNLTIGWGRTNSIDEKRRDRLSESISKRKGKEPVLWKESEKEIEMQNTEFSQPRASSTPKSKSNVKHGRRKRSTRVVYGKGIACVSGDSGIGKTELLLEFAYRFHQRYKMVLWIGGESRYIRQNYLNLRSFLEVDVGVDSSAQKGRTKSFEEQEEAAIARVRKELMRNIPFLLIIDNLENEKDWWDHKLVMDLLPRFGGETHVIISTRLSRVMNLEPLKLSYLSGIEAMSLMQGSVKDQSVTEIDSLRVIEEKLGRLTLGLATVGAILSEIPITPSRLLDTVNRMPSKDITWNSTLRRNTFLLQLIEVCFSIFDHADGPRSLATRMVLASGWFSPAPAPITILALAAHKIPDKHPRRRLWKKILRALTCNFTSAYARKSETDASSLLLRFNIARSCTKEGFIQFNELVKLYARKRGIAEASQATVQAIISRGSISIPHHSDHIWAACFLILGFGNDPIVVELKVSELLFLVKDVILPLARKTFLVFSRCSAAMELLRLCTDALETADQAFVTPVEKWVDKSFCWRTIKTTAQLNPRLWQELALARATVLEVRAKLMVRGGQLDIGDDLIRKAVFIRTSICGEDHPDTVLAKETLGKLTRLLASVQNHNTSL</sequence>
<dbReference type="PROSITE" id="PS50104">
    <property type="entry name" value="TIR"/>
    <property type="match status" value="1"/>
</dbReference>
<dbReference type="Gene3D" id="3.40.50.10140">
    <property type="entry name" value="Toll/interleukin-1 receptor homology (TIR) domain"/>
    <property type="match status" value="1"/>
</dbReference>
<feature type="domain" description="TIR" evidence="2">
    <location>
        <begin position="123"/>
        <end position="242"/>
    </location>
</feature>
<feature type="region of interest" description="Disordered" evidence="1">
    <location>
        <begin position="400"/>
        <end position="427"/>
    </location>
</feature>
<dbReference type="AlphaFoldDB" id="A0ABD3S0P8"/>
<evidence type="ECO:0000313" key="4">
    <source>
        <dbReference type="Proteomes" id="UP001634393"/>
    </source>
</evidence>
<evidence type="ECO:0000259" key="2">
    <source>
        <dbReference type="PROSITE" id="PS50104"/>
    </source>
</evidence>
<organism evidence="3 4">
    <name type="scientific">Penstemon smallii</name>
    <dbReference type="NCBI Taxonomy" id="265156"/>
    <lineage>
        <taxon>Eukaryota</taxon>
        <taxon>Viridiplantae</taxon>
        <taxon>Streptophyta</taxon>
        <taxon>Embryophyta</taxon>
        <taxon>Tracheophyta</taxon>
        <taxon>Spermatophyta</taxon>
        <taxon>Magnoliopsida</taxon>
        <taxon>eudicotyledons</taxon>
        <taxon>Gunneridae</taxon>
        <taxon>Pentapetalae</taxon>
        <taxon>asterids</taxon>
        <taxon>lamiids</taxon>
        <taxon>Lamiales</taxon>
        <taxon>Plantaginaceae</taxon>
        <taxon>Cheloneae</taxon>
        <taxon>Penstemon</taxon>
    </lineage>
</organism>
<dbReference type="SUPFAM" id="SSF52200">
    <property type="entry name" value="Toll/Interleukin receptor TIR domain"/>
    <property type="match status" value="1"/>
</dbReference>
<evidence type="ECO:0000313" key="3">
    <source>
        <dbReference type="EMBL" id="KAL3818043.1"/>
    </source>
</evidence>